<protein>
    <submittedName>
        <fullName evidence="1">Uncharacterized protein</fullName>
    </submittedName>
</protein>
<reference evidence="1" key="1">
    <citation type="submission" date="2014-09" db="EMBL/GenBank/DDBJ databases">
        <authorList>
            <person name="Magalhaes I.L.F."/>
            <person name="Oliveira U."/>
            <person name="Santos F.R."/>
            <person name="Vidigal T.H.D.A."/>
            <person name="Brescovit A.D."/>
            <person name="Santos A.J."/>
        </authorList>
    </citation>
    <scope>NUCLEOTIDE SEQUENCE</scope>
    <source>
        <tissue evidence="1">Shoot tissue taken approximately 20 cm above the soil surface</tissue>
    </source>
</reference>
<name>A0A0A9HTY4_ARUDO</name>
<reference evidence="1" key="2">
    <citation type="journal article" date="2015" name="Data Brief">
        <title>Shoot transcriptome of the giant reed, Arundo donax.</title>
        <authorList>
            <person name="Barrero R.A."/>
            <person name="Guerrero F.D."/>
            <person name="Moolhuijzen P."/>
            <person name="Goolsby J.A."/>
            <person name="Tidwell J."/>
            <person name="Bellgard S.E."/>
            <person name="Bellgard M.I."/>
        </authorList>
    </citation>
    <scope>NUCLEOTIDE SEQUENCE</scope>
    <source>
        <tissue evidence="1">Shoot tissue taken approximately 20 cm above the soil surface</tissue>
    </source>
</reference>
<accession>A0A0A9HTY4</accession>
<dbReference type="EMBL" id="GBRH01158597">
    <property type="protein sequence ID" value="JAE39299.1"/>
    <property type="molecule type" value="Transcribed_RNA"/>
</dbReference>
<proteinExistence type="predicted"/>
<dbReference type="AlphaFoldDB" id="A0A0A9HTY4"/>
<organism evidence="1">
    <name type="scientific">Arundo donax</name>
    <name type="common">Giant reed</name>
    <name type="synonym">Donax arundinaceus</name>
    <dbReference type="NCBI Taxonomy" id="35708"/>
    <lineage>
        <taxon>Eukaryota</taxon>
        <taxon>Viridiplantae</taxon>
        <taxon>Streptophyta</taxon>
        <taxon>Embryophyta</taxon>
        <taxon>Tracheophyta</taxon>
        <taxon>Spermatophyta</taxon>
        <taxon>Magnoliopsida</taxon>
        <taxon>Liliopsida</taxon>
        <taxon>Poales</taxon>
        <taxon>Poaceae</taxon>
        <taxon>PACMAD clade</taxon>
        <taxon>Arundinoideae</taxon>
        <taxon>Arundineae</taxon>
        <taxon>Arundo</taxon>
    </lineage>
</organism>
<sequence>MFAPLERTTNSYLNNSHTVIHHYQI</sequence>
<evidence type="ECO:0000313" key="1">
    <source>
        <dbReference type="EMBL" id="JAE39299.1"/>
    </source>
</evidence>